<dbReference type="Proteomes" id="UP000239936">
    <property type="component" value="Unassembled WGS sequence"/>
</dbReference>
<dbReference type="SUPFAM" id="SSF51182">
    <property type="entry name" value="RmlC-like cupins"/>
    <property type="match status" value="1"/>
</dbReference>
<gene>
    <name evidence="2" type="ORF">CXB77_01930</name>
</gene>
<dbReference type="OrthoDB" id="9798585at2"/>
<keyword evidence="3" id="KW-1185">Reference proteome</keyword>
<dbReference type="InterPro" id="IPR011051">
    <property type="entry name" value="RmlC_Cupin_sf"/>
</dbReference>
<dbReference type="InterPro" id="IPR014710">
    <property type="entry name" value="RmlC-like_jellyroll"/>
</dbReference>
<dbReference type="AlphaFoldDB" id="A0A2S7XUA7"/>
<sequence length="117" mass="13069">MSGNLFANAPVLSHGETFESLLCCPQLRIERIISSAYPDQQLYDQVQDEWVCLLQGTAQLWIAGVIVNLVAGDYYFIPAHTLHRVLYTAEEPQCIWLAIHLENSFSASSNVNSTPNT</sequence>
<evidence type="ECO:0000259" key="1">
    <source>
        <dbReference type="Pfam" id="PF07883"/>
    </source>
</evidence>
<dbReference type="InterPro" id="IPR013096">
    <property type="entry name" value="Cupin_2"/>
</dbReference>
<evidence type="ECO:0000313" key="3">
    <source>
        <dbReference type="Proteomes" id="UP000239936"/>
    </source>
</evidence>
<dbReference type="CDD" id="cd06981">
    <property type="entry name" value="cupin_reut_a1446"/>
    <property type="match status" value="1"/>
</dbReference>
<feature type="domain" description="Cupin type-2" evidence="1">
    <location>
        <begin position="45"/>
        <end position="99"/>
    </location>
</feature>
<organism evidence="2 3">
    <name type="scientific">Chromatium okenii</name>
    <dbReference type="NCBI Taxonomy" id="61644"/>
    <lineage>
        <taxon>Bacteria</taxon>
        <taxon>Pseudomonadati</taxon>
        <taxon>Pseudomonadota</taxon>
        <taxon>Gammaproteobacteria</taxon>
        <taxon>Chromatiales</taxon>
        <taxon>Chromatiaceae</taxon>
        <taxon>Chromatium</taxon>
    </lineage>
</organism>
<comment type="caution">
    <text evidence="2">The sequence shown here is derived from an EMBL/GenBank/DDBJ whole genome shotgun (WGS) entry which is preliminary data.</text>
</comment>
<protein>
    <submittedName>
        <fullName evidence="2">Cupin</fullName>
    </submittedName>
</protein>
<proteinExistence type="predicted"/>
<dbReference type="EMBL" id="PPGH01000013">
    <property type="protein sequence ID" value="PQJ97319.1"/>
    <property type="molecule type" value="Genomic_DNA"/>
</dbReference>
<dbReference type="Gene3D" id="2.60.120.10">
    <property type="entry name" value="Jelly Rolls"/>
    <property type="match status" value="1"/>
</dbReference>
<dbReference type="RefSeq" id="WP_105072576.1">
    <property type="nucleotide sequence ID" value="NZ_PPGH01000013.1"/>
</dbReference>
<reference evidence="2 3" key="1">
    <citation type="submission" date="2018-01" db="EMBL/GenBank/DDBJ databases">
        <title>The complete genome sequence of Chromatium okenii LaCa, a purple sulfur bacterium with a turbulent life.</title>
        <authorList>
            <person name="Luedin S.M."/>
            <person name="Liechti N."/>
            <person name="Storelli N."/>
            <person name="Danza F."/>
            <person name="Wittwer M."/>
            <person name="Pothier J.F."/>
            <person name="Tonolla M.A."/>
        </authorList>
    </citation>
    <scope>NUCLEOTIDE SEQUENCE [LARGE SCALE GENOMIC DNA]</scope>
    <source>
        <strain evidence="2 3">LaCa</strain>
    </source>
</reference>
<dbReference type="Pfam" id="PF07883">
    <property type="entry name" value="Cupin_2"/>
    <property type="match status" value="1"/>
</dbReference>
<name>A0A2S7XUA7_9GAMM</name>
<evidence type="ECO:0000313" key="2">
    <source>
        <dbReference type="EMBL" id="PQJ97319.1"/>
    </source>
</evidence>
<accession>A0A2S7XUA7</accession>